<dbReference type="Gene3D" id="3.40.50.300">
    <property type="entry name" value="P-loop containing nucleotide triphosphate hydrolases"/>
    <property type="match status" value="1"/>
</dbReference>
<gene>
    <name evidence="7" type="ORF">EOT05_01600</name>
</gene>
<evidence type="ECO:0000259" key="6">
    <source>
        <dbReference type="PROSITE" id="PS50929"/>
    </source>
</evidence>
<keyword evidence="8" id="KW-1185">Reference proteome</keyword>
<dbReference type="SUPFAM" id="SSF90123">
    <property type="entry name" value="ABC transporter transmembrane region"/>
    <property type="match status" value="1"/>
</dbReference>
<dbReference type="GO" id="GO:0016887">
    <property type="term" value="F:ATP hydrolysis activity"/>
    <property type="evidence" value="ECO:0007669"/>
    <property type="project" value="InterPro"/>
</dbReference>
<dbReference type="Proteomes" id="UP000289257">
    <property type="component" value="Unassembled WGS sequence"/>
</dbReference>
<evidence type="ECO:0000256" key="5">
    <source>
        <dbReference type="SAM" id="Phobius"/>
    </source>
</evidence>
<evidence type="ECO:0000256" key="2">
    <source>
        <dbReference type="ARBA" id="ARBA00022692"/>
    </source>
</evidence>
<dbReference type="InterPro" id="IPR027417">
    <property type="entry name" value="P-loop_NTPase"/>
</dbReference>
<keyword evidence="7" id="KW-0067">ATP-binding</keyword>
<evidence type="ECO:0000256" key="4">
    <source>
        <dbReference type="ARBA" id="ARBA00023136"/>
    </source>
</evidence>
<dbReference type="GO" id="GO:0140359">
    <property type="term" value="F:ABC-type transporter activity"/>
    <property type="evidence" value="ECO:0007669"/>
    <property type="project" value="InterPro"/>
</dbReference>
<comment type="subcellular location">
    <subcellularLocation>
        <location evidence="1">Cell membrane</location>
        <topology evidence="1">Multi-pass membrane protein</topology>
    </subcellularLocation>
</comment>
<feature type="transmembrane region" description="Helical" evidence="5">
    <location>
        <begin position="100"/>
        <end position="126"/>
    </location>
</feature>
<accession>A0A4Q0AHF8</accession>
<dbReference type="GO" id="GO:0034040">
    <property type="term" value="F:ATPase-coupled lipid transmembrane transporter activity"/>
    <property type="evidence" value="ECO:0007669"/>
    <property type="project" value="TreeGrafter"/>
</dbReference>
<keyword evidence="3 5" id="KW-1133">Transmembrane helix</keyword>
<keyword evidence="4 5" id="KW-0472">Membrane</keyword>
<dbReference type="Gene3D" id="1.20.1560.10">
    <property type="entry name" value="ABC transporter type 1, transmembrane domain"/>
    <property type="match status" value="1"/>
</dbReference>
<dbReference type="SUPFAM" id="SSF52540">
    <property type="entry name" value="P-loop containing nucleoside triphosphate hydrolases"/>
    <property type="match status" value="1"/>
</dbReference>
<sequence>MAQAYAGDGSAGSRALRYVIITVILGIALTAWSSVEQYVNQFVRYKIDAVINDKLYEQFLGLDFWRYDDKNTVDLFDKAQQFSRFFGYVFDRLTSVIQQVVTMVAGLIGLMFVSWWLGVILILAVIPGMFIQYRLSKAQIAHWASNVETRRMTNMIEWGMFKVSTIAELRMYGMVKHLLSLRRSLREKDVKDRIDFERQYIFKRLMADVVESAAEVTALIFTALQIVARVQPIGQFLYVQQVVSRALSGSRGVISEFNSIDEDVANLFDYNQFMELPQARHRQKNLYKKPKQIIFDDVSFHYPANDTQVLQHISLVIDEGAHIAIVGENGAGKSTFTKLLLGLYSPTDGTVTVDGVNLADVKLADCTRILGFCSKILQHFHLRMRKIMCCLVILPIPMMTNGFMTHFHVLKQKHSLRSYQRALIHTSINGWSIAMEPPVSIFRAGSGSAWR</sequence>
<name>A0A4Q0AHF8_9BACT</name>
<proteinExistence type="predicted"/>
<dbReference type="InterPro" id="IPR003439">
    <property type="entry name" value="ABC_transporter-like_ATP-bd"/>
</dbReference>
<comment type="caution">
    <text evidence="7">The sequence shown here is derived from an EMBL/GenBank/DDBJ whole genome shotgun (WGS) entry which is preliminary data.</text>
</comment>
<dbReference type="InterPro" id="IPR039421">
    <property type="entry name" value="Type_1_exporter"/>
</dbReference>
<dbReference type="InterPro" id="IPR011527">
    <property type="entry name" value="ABC1_TM_dom"/>
</dbReference>
<feature type="domain" description="ABC transmembrane type-1" evidence="6">
    <location>
        <begin position="1"/>
        <end position="138"/>
    </location>
</feature>
<evidence type="ECO:0000313" key="8">
    <source>
        <dbReference type="Proteomes" id="UP000289257"/>
    </source>
</evidence>
<dbReference type="PROSITE" id="PS50929">
    <property type="entry name" value="ABC_TM1F"/>
    <property type="match status" value="1"/>
</dbReference>
<keyword evidence="7" id="KW-0547">Nucleotide-binding</keyword>
<evidence type="ECO:0000256" key="3">
    <source>
        <dbReference type="ARBA" id="ARBA00022989"/>
    </source>
</evidence>
<dbReference type="PANTHER" id="PTHR24221:SF646">
    <property type="entry name" value="HAEMOLYSIN SECRETION ATP-BINDING PROTEIN"/>
    <property type="match status" value="1"/>
</dbReference>
<dbReference type="GO" id="GO:0005524">
    <property type="term" value="F:ATP binding"/>
    <property type="evidence" value="ECO:0007669"/>
    <property type="project" value="UniProtKB-KW"/>
</dbReference>
<dbReference type="PANTHER" id="PTHR24221">
    <property type="entry name" value="ATP-BINDING CASSETTE SUB-FAMILY B"/>
    <property type="match status" value="1"/>
</dbReference>
<protein>
    <submittedName>
        <fullName evidence="7">ABC transporter ATP-binding protein</fullName>
    </submittedName>
</protein>
<dbReference type="GO" id="GO:0005886">
    <property type="term" value="C:plasma membrane"/>
    <property type="evidence" value="ECO:0007669"/>
    <property type="project" value="UniProtKB-SubCell"/>
</dbReference>
<dbReference type="InterPro" id="IPR036640">
    <property type="entry name" value="ABC1_TM_sf"/>
</dbReference>
<dbReference type="Pfam" id="PF00005">
    <property type="entry name" value="ABC_tran"/>
    <property type="match status" value="1"/>
</dbReference>
<organism evidence="7 8">
    <name type="scientific">Candidatus Microsaccharimonas sossegonensis</name>
    <dbReference type="NCBI Taxonomy" id="2506948"/>
    <lineage>
        <taxon>Bacteria</taxon>
        <taxon>Candidatus Saccharimonadota</taxon>
        <taxon>Candidatus Saccharimonadia</taxon>
        <taxon>Candidatus Saccharimonadales</taxon>
        <taxon>Candidatus Saccharimonadaceae</taxon>
        <taxon>Candidatus Microsaccharimonas</taxon>
    </lineage>
</organism>
<dbReference type="AlphaFoldDB" id="A0A4Q0AHF8"/>
<dbReference type="EMBL" id="SCKX01000001">
    <property type="protein sequence ID" value="RWZ78436.1"/>
    <property type="molecule type" value="Genomic_DNA"/>
</dbReference>
<evidence type="ECO:0000256" key="1">
    <source>
        <dbReference type="ARBA" id="ARBA00004651"/>
    </source>
</evidence>
<keyword evidence="2 5" id="KW-0812">Transmembrane</keyword>
<evidence type="ECO:0000313" key="7">
    <source>
        <dbReference type="EMBL" id="RWZ78436.1"/>
    </source>
</evidence>
<feature type="transmembrane region" description="Helical" evidence="5">
    <location>
        <begin position="15"/>
        <end position="35"/>
    </location>
</feature>
<reference evidence="7" key="1">
    <citation type="submission" date="2019-01" db="EMBL/GenBank/DDBJ databases">
        <title>Genomic signatures and co-occurrence patterns of the ultra-small Saccharimodia (Patescibacteria phylum) suggest a symbiotic lifestyle.</title>
        <authorList>
            <person name="Lemos L."/>
            <person name="Medeiros J."/>
            <person name="Andreote F."/>
            <person name="Fernandes G."/>
            <person name="Varani A."/>
            <person name="Oliveira G."/>
            <person name="Pylro V."/>
        </authorList>
    </citation>
    <scope>NUCLEOTIDE SEQUENCE [LARGE SCALE GENOMIC DNA]</scope>
    <source>
        <strain evidence="7">AMD02</strain>
    </source>
</reference>